<evidence type="ECO:0000256" key="1">
    <source>
        <dbReference type="SAM" id="Coils"/>
    </source>
</evidence>
<dbReference type="eggNOG" id="COG1579">
    <property type="taxonomic scope" value="Bacteria"/>
</dbReference>
<keyword evidence="5" id="KW-1185">Reference proteome</keyword>
<dbReference type="InterPro" id="IPR056003">
    <property type="entry name" value="CT398_CC_hairpin"/>
</dbReference>
<dbReference type="Pfam" id="PF24481">
    <property type="entry name" value="CT398_CC"/>
    <property type="match status" value="1"/>
</dbReference>
<dbReference type="InterPro" id="IPR003743">
    <property type="entry name" value="Zf-RING_7"/>
</dbReference>
<feature type="coiled-coil region" evidence="1">
    <location>
        <begin position="26"/>
        <end position="67"/>
    </location>
</feature>
<protein>
    <submittedName>
        <fullName evidence="4">Uncharacterized protein</fullName>
    </submittedName>
</protein>
<feature type="coiled-coil region" evidence="1">
    <location>
        <begin position="101"/>
        <end position="171"/>
    </location>
</feature>
<organism evidence="4 5">
    <name type="scientific">Maridesulfovibrio hydrothermalis AM13 = DSM 14728</name>
    <dbReference type="NCBI Taxonomy" id="1121451"/>
    <lineage>
        <taxon>Bacteria</taxon>
        <taxon>Pseudomonadati</taxon>
        <taxon>Thermodesulfobacteriota</taxon>
        <taxon>Desulfovibrionia</taxon>
        <taxon>Desulfovibrionales</taxon>
        <taxon>Desulfovibrionaceae</taxon>
        <taxon>Maridesulfovibrio</taxon>
    </lineage>
</organism>
<dbReference type="PANTHER" id="PTHR39082:SF1">
    <property type="entry name" value="SCAVENGER RECEPTOR CLASS A MEMBER 3"/>
    <property type="match status" value="1"/>
</dbReference>
<dbReference type="Proteomes" id="UP000010808">
    <property type="component" value="Chromosome"/>
</dbReference>
<sequence>MYEKQIEQLVVLQKVDDEIILLEAEIDQAPKDVAALEARYASLEKRKEQMEEKLALLKEQKKKLDFEIDEDSVKVKKSKSKLMLVGTTKEYHAMMREMDSLEKLNRLREEEKVTVLEETERQTELYEDVTSKIKELNAELEEKRAGLKEKLDAAQSDLDKLKRRRDKAGKVVPKPILGRYEFIRSRLSHPVIVPVDQAVCSGCNIMIPPQNYNDLQEGKQILSCPNCQRLIYWIEHIPESAKPKALRKS</sequence>
<dbReference type="RefSeq" id="WP_015335271.1">
    <property type="nucleotide sequence ID" value="NC_020055.1"/>
</dbReference>
<evidence type="ECO:0000259" key="2">
    <source>
        <dbReference type="Pfam" id="PF02591"/>
    </source>
</evidence>
<proteinExistence type="predicted"/>
<reference evidence="4 5" key="1">
    <citation type="submission" date="2012-10" db="EMBL/GenBank/DDBJ databases">
        <authorList>
            <person name="Genoscope - CEA"/>
        </authorList>
    </citation>
    <scope>NUCLEOTIDE SEQUENCE [LARGE SCALE GENOMIC DNA]</scope>
    <source>
        <strain evidence="5">AM13 / DSM 14728</strain>
    </source>
</reference>
<dbReference type="PANTHER" id="PTHR39082">
    <property type="entry name" value="PHOSPHOLIPASE C-BETA-2-RELATED"/>
    <property type="match status" value="1"/>
</dbReference>
<feature type="domain" description="C4-type zinc ribbon" evidence="2">
    <location>
        <begin position="199"/>
        <end position="230"/>
    </location>
</feature>
<dbReference type="AlphaFoldDB" id="L0R7F7"/>
<evidence type="ECO:0000313" key="4">
    <source>
        <dbReference type="EMBL" id="CCO22663.1"/>
    </source>
</evidence>
<feature type="domain" description="CT398-like coiled coil hairpin" evidence="3">
    <location>
        <begin position="12"/>
        <end position="186"/>
    </location>
</feature>
<dbReference type="STRING" id="1121451.DESAM_20376"/>
<dbReference type="HOGENOM" id="CLU_073076_2_2_7"/>
<dbReference type="InterPro" id="IPR052376">
    <property type="entry name" value="Oxidative_Scav/Glycosyltrans"/>
</dbReference>
<evidence type="ECO:0000313" key="5">
    <source>
        <dbReference type="Proteomes" id="UP000010808"/>
    </source>
</evidence>
<dbReference type="Gene3D" id="1.10.287.1490">
    <property type="match status" value="1"/>
</dbReference>
<evidence type="ECO:0000259" key="3">
    <source>
        <dbReference type="Pfam" id="PF24481"/>
    </source>
</evidence>
<dbReference type="OrthoDB" id="9795058at2"/>
<name>L0R7F7_9BACT</name>
<dbReference type="Pfam" id="PF02591">
    <property type="entry name" value="Zn_ribbon_9"/>
    <property type="match status" value="1"/>
</dbReference>
<dbReference type="EMBL" id="FO203522">
    <property type="protein sequence ID" value="CCO22663.1"/>
    <property type="molecule type" value="Genomic_DNA"/>
</dbReference>
<gene>
    <name evidence="4" type="ORF">DESAM_20376</name>
</gene>
<dbReference type="KEGG" id="dhy:DESAM_20376"/>
<keyword evidence="1" id="KW-0175">Coiled coil</keyword>
<accession>L0R7F7</accession>
<dbReference type="PATRIC" id="fig|1121451.3.peg.642"/>